<evidence type="ECO:0000256" key="7">
    <source>
        <dbReference type="ARBA" id="ARBA00023033"/>
    </source>
</evidence>
<evidence type="ECO:0000256" key="1">
    <source>
        <dbReference type="ARBA" id="ARBA00001971"/>
    </source>
</evidence>
<gene>
    <name evidence="11" type="ORF">HH308_28805</name>
</gene>
<sequence length="460" mass="51041">MRYRNLSRPNPTSSLRPVTGPRTLPLRSTLQLLDDPASVAQSLRRDVGDIAFTTALGRPIVVAQGPEAAAELLADADRAFANHPVYSFALGSLFERGLLLMDAKEHHHARRIMHAAFTRDRLAGYCRRLHPLVEDWVDHLPAGEVDMRAQLKALALRIALDVFVGEQLTSSETERMSREFDDLIRAGGAMVRLRIPGTVWGRAHRAKLSVDSFFESLVPQRRRSPGPDLMSALCQAEGPDGTRLTDSEVVDQMRFMLFAAHDTATIAMSAMTYQLGRDRLWRDRIRDEARTASAYPSLSELTAQPTMEAVFKEAIRLRPPVPIIPRAATKDTSLAGYHIPAGTFVVALIGSNHRLPDVWPAPDTFDPTRFIDCDAQRHRLAWMPFGGGVHKCIGMHFAYMESSTVIHHLARSVDWTVDSDDYERSDRALTANVGFTARITPLSRCAPAVPQPGETSPSAR</sequence>
<dbReference type="EMBL" id="JABBNB010000057">
    <property type="protein sequence ID" value="NMO05225.1"/>
    <property type="molecule type" value="Genomic_DNA"/>
</dbReference>
<keyword evidence="3 8" id="KW-0349">Heme</keyword>
<comment type="cofactor">
    <cofactor evidence="1 8">
        <name>heme</name>
        <dbReference type="ChEBI" id="CHEBI:30413"/>
    </cofactor>
</comment>
<keyword evidence="12" id="KW-1185">Reference proteome</keyword>
<dbReference type="SUPFAM" id="SSF48264">
    <property type="entry name" value="Cytochrome P450"/>
    <property type="match status" value="1"/>
</dbReference>
<dbReference type="InterPro" id="IPR036396">
    <property type="entry name" value="Cyt_P450_sf"/>
</dbReference>
<keyword evidence="7 9" id="KW-0503">Monooxygenase</keyword>
<comment type="caution">
    <text evidence="11">The sequence shown here is derived from an EMBL/GenBank/DDBJ whole genome shotgun (WGS) entry which is preliminary data.</text>
</comment>
<feature type="region of interest" description="Disordered" evidence="10">
    <location>
        <begin position="1"/>
        <end position="21"/>
    </location>
</feature>
<evidence type="ECO:0000313" key="12">
    <source>
        <dbReference type="Proteomes" id="UP000550729"/>
    </source>
</evidence>
<organism evidence="11 12">
    <name type="scientific">Gordonia asplenii</name>
    <dbReference type="NCBI Taxonomy" id="2725283"/>
    <lineage>
        <taxon>Bacteria</taxon>
        <taxon>Bacillati</taxon>
        <taxon>Actinomycetota</taxon>
        <taxon>Actinomycetes</taxon>
        <taxon>Mycobacteriales</taxon>
        <taxon>Gordoniaceae</taxon>
        <taxon>Gordonia</taxon>
    </lineage>
</organism>
<dbReference type="Proteomes" id="UP000550729">
    <property type="component" value="Unassembled WGS sequence"/>
</dbReference>
<evidence type="ECO:0000256" key="10">
    <source>
        <dbReference type="SAM" id="MobiDB-lite"/>
    </source>
</evidence>
<evidence type="ECO:0000313" key="11">
    <source>
        <dbReference type="EMBL" id="NMO05225.1"/>
    </source>
</evidence>
<evidence type="ECO:0000256" key="3">
    <source>
        <dbReference type="ARBA" id="ARBA00022617"/>
    </source>
</evidence>
<dbReference type="PROSITE" id="PS00086">
    <property type="entry name" value="CYTOCHROME_P450"/>
    <property type="match status" value="1"/>
</dbReference>
<dbReference type="InterPro" id="IPR001128">
    <property type="entry name" value="Cyt_P450"/>
</dbReference>
<dbReference type="PANTHER" id="PTHR24286">
    <property type="entry name" value="CYTOCHROME P450 26"/>
    <property type="match status" value="1"/>
</dbReference>
<protein>
    <submittedName>
        <fullName evidence="11">Cytochrome P450</fullName>
    </submittedName>
</protein>
<evidence type="ECO:0000256" key="6">
    <source>
        <dbReference type="ARBA" id="ARBA00023004"/>
    </source>
</evidence>
<keyword evidence="5 9" id="KW-0560">Oxidoreductase</keyword>
<dbReference type="PANTHER" id="PTHR24286:SF24">
    <property type="entry name" value="LANOSTEROL 14-ALPHA DEMETHYLASE"/>
    <property type="match status" value="1"/>
</dbReference>
<dbReference type="InterPro" id="IPR002403">
    <property type="entry name" value="Cyt_P450_E_grp-IV"/>
</dbReference>
<dbReference type="RefSeq" id="WP_170197730.1">
    <property type="nucleotide sequence ID" value="NZ_JABBNB010000057.1"/>
</dbReference>
<accession>A0A848L8D6</accession>
<evidence type="ECO:0000256" key="2">
    <source>
        <dbReference type="ARBA" id="ARBA00010617"/>
    </source>
</evidence>
<proteinExistence type="inferred from homology"/>
<dbReference type="Pfam" id="PF00067">
    <property type="entry name" value="p450"/>
    <property type="match status" value="1"/>
</dbReference>
<feature type="binding site" description="axial binding residue" evidence="8">
    <location>
        <position position="392"/>
    </location>
    <ligand>
        <name>heme</name>
        <dbReference type="ChEBI" id="CHEBI:30413"/>
    </ligand>
    <ligandPart>
        <name>Fe</name>
        <dbReference type="ChEBI" id="CHEBI:18248"/>
    </ligandPart>
</feature>
<evidence type="ECO:0000256" key="8">
    <source>
        <dbReference type="PIRSR" id="PIRSR602403-1"/>
    </source>
</evidence>
<evidence type="ECO:0000256" key="5">
    <source>
        <dbReference type="ARBA" id="ARBA00023002"/>
    </source>
</evidence>
<dbReference type="InterPro" id="IPR017972">
    <property type="entry name" value="Cyt_P450_CS"/>
</dbReference>
<feature type="compositionally biased region" description="Polar residues" evidence="10">
    <location>
        <begin position="7"/>
        <end position="16"/>
    </location>
</feature>
<keyword evidence="6 8" id="KW-0408">Iron</keyword>
<dbReference type="AlphaFoldDB" id="A0A848L8D6"/>
<dbReference type="GO" id="GO:0020037">
    <property type="term" value="F:heme binding"/>
    <property type="evidence" value="ECO:0007669"/>
    <property type="project" value="InterPro"/>
</dbReference>
<evidence type="ECO:0000256" key="9">
    <source>
        <dbReference type="RuleBase" id="RU000461"/>
    </source>
</evidence>
<dbReference type="Gene3D" id="1.10.630.10">
    <property type="entry name" value="Cytochrome P450"/>
    <property type="match status" value="1"/>
</dbReference>
<dbReference type="GO" id="GO:0005506">
    <property type="term" value="F:iron ion binding"/>
    <property type="evidence" value="ECO:0007669"/>
    <property type="project" value="InterPro"/>
</dbReference>
<keyword evidence="4 8" id="KW-0479">Metal-binding</keyword>
<name>A0A848L8D6_9ACTN</name>
<reference evidence="11 12" key="1">
    <citation type="submission" date="2020-04" db="EMBL/GenBank/DDBJ databases">
        <title>Gordonia sp. nov. TBRC 11910.</title>
        <authorList>
            <person name="Suriyachadkun C."/>
        </authorList>
    </citation>
    <scope>NUCLEOTIDE SEQUENCE [LARGE SCALE GENOMIC DNA]</scope>
    <source>
        <strain evidence="11 12">TBRC 11910</strain>
    </source>
</reference>
<comment type="similarity">
    <text evidence="2 9">Belongs to the cytochrome P450 family.</text>
</comment>
<dbReference type="GO" id="GO:0016125">
    <property type="term" value="P:sterol metabolic process"/>
    <property type="evidence" value="ECO:0007669"/>
    <property type="project" value="TreeGrafter"/>
</dbReference>
<dbReference type="PRINTS" id="PR00465">
    <property type="entry name" value="EP450IV"/>
</dbReference>
<evidence type="ECO:0000256" key="4">
    <source>
        <dbReference type="ARBA" id="ARBA00022723"/>
    </source>
</evidence>
<dbReference type="GO" id="GO:0004497">
    <property type="term" value="F:monooxygenase activity"/>
    <property type="evidence" value="ECO:0007669"/>
    <property type="project" value="UniProtKB-KW"/>
</dbReference>
<dbReference type="GO" id="GO:0016705">
    <property type="term" value="F:oxidoreductase activity, acting on paired donors, with incorporation or reduction of molecular oxygen"/>
    <property type="evidence" value="ECO:0007669"/>
    <property type="project" value="InterPro"/>
</dbReference>
<dbReference type="PRINTS" id="PR00385">
    <property type="entry name" value="P450"/>
</dbReference>